<evidence type="ECO:0000313" key="2">
    <source>
        <dbReference type="EMBL" id="KRX34718.1"/>
    </source>
</evidence>
<name>A0A0V0T6T0_9BILA</name>
<dbReference type="Proteomes" id="UP000055048">
    <property type="component" value="Unassembled WGS sequence"/>
</dbReference>
<gene>
    <name evidence="2" type="ORF">T05_4769</name>
    <name evidence="3" type="ORF">T05_9312</name>
</gene>
<dbReference type="AlphaFoldDB" id="A0A0V0T6T0"/>
<keyword evidence="1" id="KW-0812">Transmembrane</keyword>
<proteinExistence type="predicted"/>
<keyword evidence="1" id="KW-0472">Membrane</keyword>
<feature type="transmembrane region" description="Helical" evidence="1">
    <location>
        <begin position="82"/>
        <end position="102"/>
    </location>
</feature>
<reference evidence="2 4" key="1">
    <citation type="submission" date="2015-01" db="EMBL/GenBank/DDBJ databases">
        <title>Evolution of Trichinella species and genotypes.</title>
        <authorList>
            <person name="Korhonen P.K."/>
            <person name="Edoardo P."/>
            <person name="Giuseppe L.R."/>
            <person name="Gasser R.B."/>
        </authorList>
    </citation>
    <scope>NUCLEOTIDE SEQUENCE [LARGE SCALE GENOMIC DNA]</scope>
    <source>
        <strain evidence="2">ISS417</strain>
    </source>
</reference>
<keyword evidence="1" id="KW-1133">Transmembrane helix</keyword>
<keyword evidence="4" id="KW-1185">Reference proteome</keyword>
<organism evidence="2 4">
    <name type="scientific">Trichinella murrelli</name>
    <dbReference type="NCBI Taxonomy" id="144512"/>
    <lineage>
        <taxon>Eukaryota</taxon>
        <taxon>Metazoa</taxon>
        <taxon>Ecdysozoa</taxon>
        <taxon>Nematoda</taxon>
        <taxon>Enoplea</taxon>
        <taxon>Dorylaimia</taxon>
        <taxon>Trichinellida</taxon>
        <taxon>Trichinellidae</taxon>
        <taxon>Trichinella</taxon>
    </lineage>
</organism>
<evidence type="ECO:0000256" key="1">
    <source>
        <dbReference type="SAM" id="Phobius"/>
    </source>
</evidence>
<dbReference type="EMBL" id="JYDJ01000524">
    <property type="protein sequence ID" value="KRX34718.1"/>
    <property type="molecule type" value="Genomic_DNA"/>
</dbReference>
<evidence type="ECO:0000313" key="3">
    <source>
        <dbReference type="EMBL" id="KRX45241.1"/>
    </source>
</evidence>
<dbReference type="EMBL" id="JYDJ01000080">
    <property type="protein sequence ID" value="KRX45241.1"/>
    <property type="molecule type" value="Genomic_DNA"/>
</dbReference>
<sequence length="135" mass="15214">MFLLSTELQCVNYKYAEDPSSTSKNTFYQLATLNYKTCRSPLFQDSGKLKVNRENANTEKTDFNILIALAFAARQLNLNTGINISFVFSAAFTFSCSIYCYVSGVMHMVNSNIQISITEAIEYSIYLKMYGARAS</sequence>
<comment type="caution">
    <text evidence="2">The sequence shown here is derived from an EMBL/GenBank/DDBJ whole genome shotgun (WGS) entry which is preliminary data.</text>
</comment>
<accession>A0A0V0T6T0</accession>
<protein>
    <submittedName>
        <fullName evidence="2">Uncharacterized protein</fullName>
    </submittedName>
</protein>
<evidence type="ECO:0000313" key="4">
    <source>
        <dbReference type="Proteomes" id="UP000055048"/>
    </source>
</evidence>